<proteinExistence type="predicted"/>
<organism evidence="2 3">
    <name type="scientific">Paenibacillus rhizoplanae</name>
    <dbReference type="NCBI Taxonomy" id="1917181"/>
    <lineage>
        <taxon>Bacteria</taxon>
        <taxon>Bacillati</taxon>
        <taxon>Bacillota</taxon>
        <taxon>Bacilli</taxon>
        <taxon>Bacillales</taxon>
        <taxon>Paenibacillaceae</taxon>
        <taxon>Paenibacillus</taxon>
    </lineage>
</organism>
<dbReference type="Gene3D" id="3.40.630.30">
    <property type="match status" value="1"/>
</dbReference>
<name>A0ABW5FAZ2_9BACL</name>
<dbReference type="RefSeq" id="WP_209988861.1">
    <property type="nucleotide sequence ID" value="NZ_JBHSVQ010000001.1"/>
</dbReference>
<sequence length="331" mass="38363">MIVSAEEAVNIYNCLPVEMRSYYFHPQYVINDANSKEELQPIFFANKNSEGIFYHAFHLGKVPNSSYKDIQSPYGYGGPIMFGEVSFIEKCIEEYKKWCLDNSVIIEFIRFHPLLKNEINYYGQVAENRQTIYIDLTYEDLFAQFSTRVRRAIRKAQLCNVKVVFSKSEKYIQSFFAIYTDLMREKNAGDEYFFNEEYFIGLLQSDNTYLLSAENGDGEVIGSVIFFASGNIAEYHLSASNEEGKLKKVTNLLIYEFGESIKVENARSLYLGGGTDGTDGNSLLYFKRGFSKKEMPFKIGKFAHDPEKYENLRTAFVEKDSQKKKFILFYR</sequence>
<comment type="caution">
    <text evidence="2">The sequence shown here is derived from an EMBL/GenBank/DDBJ whole genome shotgun (WGS) entry which is preliminary data.</text>
</comment>
<dbReference type="InterPro" id="IPR038740">
    <property type="entry name" value="BioF2-like_GNAT_dom"/>
</dbReference>
<keyword evidence="2" id="KW-0012">Acyltransferase</keyword>
<reference evidence="3" key="1">
    <citation type="journal article" date="2019" name="Int. J. Syst. Evol. Microbiol.">
        <title>The Global Catalogue of Microorganisms (GCM) 10K type strain sequencing project: providing services to taxonomists for standard genome sequencing and annotation.</title>
        <authorList>
            <consortium name="The Broad Institute Genomics Platform"/>
            <consortium name="The Broad Institute Genome Sequencing Center for Infectious Disease"/>
            <person name="Wu L."/>
            <person name="Ma J."/>
        </authorList>
    </citation>
    <scope>NUCLEOTIDE SEQUENCE [LARGE SCALE GENOMIC DNA]</scope>
    <source>
        <strain evidence="3">CCM 8725</strain>
    </source>
</reference>
<dbReference type="PANTHER" id="PTHR36174:SF1">
    <property type="entry name" value="LIPID II:GLYCINE GLYCYLTRANSFERASE"/>
    <property type="match status" value="1"/>
</dbReference>
<dbReference type="InterPro" id="IPR016181">
    <property type="entry name" value="Acyl_CoA_acyltransferase"/>
</dbReference>
<accession>A0ABW5FAZ2</accession>
<evidence type="ECO:0000259" key="1">
    <source>
        <dbReference type="Pfam" id="PF13480"/>
    </source>
</evidence>
<keyword evidence="3" id="KW-1185">Reference proteome</keyword>
<evidence type="ECO:0000313" key="2">
    <source>
        <dbReference type="EMBL" id="MFD2411809.1"/>
    </source>
</evidence>
<keyword evidence="2" id="KW-0808">Transferase</keyword>
<dbReference type="EMBL" id="JBHUKY010000031">
    <property type="protein sequence ID" value="MFD2411809.1"/>
    <property type="molecule type" value="Genomic_DNA"/>
</dbReference>
<evidence type="ECO:0000313" key="3">
    <source>
        <dbReference type="Proteomes" id="UP001597448"/>
    </source>
</evidence>
<protein>
    <submittedName>
        <fullName evidence="2">GNAT family N-acetyltransferase</fullName>
        <ecNumber evidence="2">2.3.1.-</ecNumber>
    </submittedName>
</protein>
<dbReference type="InterPro" id="IPR050644">
    <property type="entry name" value="PG_Glycine_Bridge_Synth"/>
</dbReference>
<dbReference type="EC" id="2.3.1.-" evidence="2"/>
<dbReference type="PANTHER" id="PTHR36174">
    <property type="entry name" value="LIPID II:GLYCINE GLYCYLTRANSFERASE"/>
    <property type="match status" value="1"/>
</dbReference>
<feature type="domain" description="BioF2-like acetyltransferase" evidence="1">
    <location>
        <begin position="145"/>
        <end position="276"/>
    </location>
</feature>
<dbReference type="Proteomes" id="UP001597448">
    <property type="component" value="Unassembled WGS sequence"/>
</dbReference>
<dbReference type="Pfam" id="PF13480">
    <property type="entry name" value="Acetyltransf_6"/>
    <property type="match status" value="1"/>
</dbReference>
<gene>
    <name evidence="2" type="ORF">ACFSX3_18120</name>
</gene>
<dbReference type="GO" id="GO:0016746">
    <property type="term" value="F:acyltransferase activity"/>
    <property type="evidence" value="ECO:0007669"/>
    <property type="project" value="UniProtKB-KW"/>
</dbReference>
<dbReference type="SUPFAM" id="SSF55729">
    <property type="entry name" value="Acyl-CoA N-acyltransferases (Nat)"/>
    <property type="match status" value="1"/>
</dbReference>